<name>A0ABP0C2B7_9PEZI</name>
<feature type="compositionally biased region" description="Polar residues" evidence="1">
    <location>
        <begin position="226"/>
        <end position="238"/>
    </location>
</feature>
<protein>
    <submittedName>
        <fullName evidence="3">Target of SBF</fullName>
    </submittedName>
</protein>
<keyword evidence="4" id="KW-1185">Reference proteome</keyword>
<evidence type="ECO:0000256" key="1">
    <source>
        <dbReference type="SAM" id="MobiDB-lite"/>
    </source>
</evidence>
<organism evidence="3 4">
    <name type="scientific">Sporothrix curviconia</name>
    <dbReference type="NCBI Taxonomy" id="1260050"/>
    <lineage>
        <taxon>Eukaryota</taxon>
        <taxon>Fungi</taxon>
        <taxon>Dikarya</taxon>
        <taxon>Ascomycota</taxon>
        <taxon>Pezizomycotina</taxon>
        <taxon>Sordariomycetes</taxon>
        <taxon>Sordariomycetidae</taxon>
        <taxon>Ophiostomatales</taxon>
        <taxon>Ophiostomataceae</taxon>
        <taxon>Sporothrix</taxon>
    </lineage>
</organism>
<feature type="region of interest" description="Disordered" evidence="1">
    <location>
        <begin position="308"/>
        <end position="374"/>
    </location>
</feature>
<feature type="region of interest" description="Disordered" evidence="1">
    <location>
        <begin position="1"/>
        <end position="51"/>
    </location>
</feature>
<feature type="compositionally biased region" description="Basic and acidic residues" evidence="1">
    <location>
        <begin position="448"/>
        <end position="457"/>
    </location>
</feature>
<comment type="caution">
    <text evidence="3">The sequence shown here is derived from an EMBL/GenBank/DDBJ whole genome shotgun (WGS) entry which is preliminary data.</text>
</comment>
<dbReference type="PROSITE" id="PS50006">
    <property type="entry name" value="FHA_DOMAIN"/>
    <property type="match status" value="1"/>
</dbReference>
<proteinExistence type="predicted"/>
<feature type="compositionally biased region" description="Acidic residues" evidence="1">
    <location>
        <begin position="355"/>
        <end position="366"/>
    </location>
</feature>
<sequence>MDSPFGSKASEPSLPQVAGVKRPAPSLLPAFEPLSSSPGLPRLVKKARGNTSSLTSKNAYAKYPTPVPTSSTGIMSSSPPARVAARPALQRTLSAASERTPLCIVPSIELNENGETLLMGRSSNSSHYQLSANRLISRVHAKARYVPSADPLEPNKVEIICCGWNGLKLHCQGRTWDLSKGDTFTSETENAELMLDVQDARVRIQWPKRSSSDSLATLSDSSWDSPQSARMASRQNNRGGAPGAPGGSALQSSPLRRAARIASPESPTPVGVPISGASLQALLSQHMGSEDEDDDNSGAAIQIYEDASGDDEPELPKQDANAGVSFATELVDSFSSDLSDIHSDDDANDNSQNDVDADDDPDEENDPIVHSFGPFGANLSDRLASFSTNSPKVVRPPLSRISSAESSMTSFVSDVSGDAAREGDSIHVKGSSTRPTTPRAAPGPQKEVAVDRSPDRSAEGVGLGITVAAPASPVQISSNVDIETVRNHLINQLAFSRLSSSPLSTIMNNLPAEERRDLTPEGLRLIIEGTACVGVIKRQGKDAAGKALESEYYYVSDMDDDVSRRSVVDGLRKPSLRNCRKQHKQYYWKRPRTP</sequence>
<feature type="compositionally biased region" description="Polar residues" evidence="1">
    <location>
        <begin position="400"/>
        <end position="413"/>
    </location>
</feature>
<accession>A0ABP0C2B7</accession>
<feature type="compositionally biased region" description="Low complexity" evidence="1">
    <location>
        <begin position="431"/>
        <end position="442"/>
    </location>
</feature>
<evidence type="ECO:0000313" key="4">
    <source>
        <dbReference type="Proteomes" id="UP001642405"/>
    </source>
</evidence>
<feature type="region of interest" description="Disordered" evidence="1">
    <location>
        <begin position="208"/>
        <end position="274"/>
    </location>
</feature>
<dbReference type="InterPro" id="IPR000253">
    <property type="entry name" value="FHA_dom"/>
</dbReference>
<dbReference type="EMBL" id="CAWUHB010000034">
    <property type="protein sequence ID" value="CAK7225986.1"/>
    <property type="molecule type" value="Genomic_DNA"/>
</dbReference>
<feature type="domain" description="FHA" evidence="2">
    <location>
        <begin position="117"/>
        <end position="170"/>
    </location>
</feature>
<evidence type="ECO:0000313" key="3">
    <source>
        <dbReference type="EMBL" id="CAK7225986.1"/>
    </source>
</evidence>
<dbReference type="Proteomes" id="UP001642405">
    <property type="component" value="Unassembled WGS sequence"/>
</dbReference>
<feature type="compositionally biased region" description="Low complexity" evidence="1">
    <location>
        <begin position="212"/>
        <end position="225"/>
    </location>
</feature>
<gene>
    <name evidence="3" type="primary">TOS4</name>
    <name evidence="3" type="ORF">SCUCBS95973_006050</name>
</gene>
<evidence type="ECO:0000259" key="2">
    <source>
        <dbReference type="PROSITE" id="PS50006"/>
    </source>
</evidence>
<reference evidence="3 4" key="1">
    <citation type="submission" date="2024-01" db="EMBL/GenBank/DDBJ databases">
        <authorList>
            <person name="Allen C."/>
            <person name="Tagirdzhanova G."/>
        </authorList>
    </citation>
    <scope>NUCLEOTIDE SEQUENCE [LARGE SCALE GENOMIC DNA]</scope>
</reference>
<feature type="region of interest" description="Disordered" evidence="1">
    <location>
        <begin position="387"/>
        <end position="457"/>
    </location>
</feature>